<reference evidence="1 2" key="1">
    <citation type="submission" date="2020-07" db="EMBL/GenBank/DDBJ databases">
        <title>Sequencing the genomes of 1000 actinobacteria strains.</title>
        <authorList>
            <person name="Klenk H.-P."/>
        </authorList>
    </citation>
    <scope>NUCLEOTIDE SEQUENCE [LARGE SCALE GENOMIC DNA]</scope>
    <source>
        <strain evidence="1 2">DSM 45876</strain>
    </source>
</reference>
<gene>
    <name evidence="1" type="ORF">HNR22_001409</name>
</gene>
<organism evidence="1 2">
    <name type="scientific">Micromonospora jinlongensis</name>
    <dbReference type="NCBI Taxonomy" id="1287877"/>
    <lineage>
        <taxon>Bacteria</taxon>
        <taxon>Bacillati</taxon>
        <taxon>Actinomycetota</taxon>
        <taxon>Actinomycetes</taxon>
        <taxon>Micromonosporales</taxon>
        <taxon>Micromonosporaceae</taxon>
        <taxon>Micromonospora</taxon>
    </lineage>
</organism>
<evidence type="ECO:0000313" key="1">
    <source>
        <dbReference type="EMBL" id="NYH41682.1"/>
    </source>
</evidence>
<keyword evidence="2" id="KW-1185">Reference proteome</keyword>
<protein>
    <submittedName>
        <fullName evidence="1">Uncharacterized protein</fullName>
    </submittedName>
</protein>
<accession>A0A7Z0BDV4</accession>
<evidence type="ECO:0000313" key="2">
    <source>
        <dbReference type="Proteomes" id="UP000523545"/>
    </source>
</evidence>
<sequence length="137" mass="15211">MGHVEFGRNQYGAPTMTSGDRRFRDLASQLTSDIQSYAPDCLELLQCIDDVVSGRSAYEEYEGNSAVVRCTPTGVTVDSLGPVPSGTTYTVDEAREVILTYFDFLAPAVQDRKRHLATWEQEHGGPFPGRHLLRLDD</sequence>
<dbReference type="AlphaFoldDB" id="A0A7Z0BDV4"/>
<proteinExistence type="predicted"/>
<dbReference type="RefSeq" id="WP_179779634.1">
    <property type="nucleotide sequence ID" value="NZ_JACCHK010000001.1"/>
</dbReference>
<name>A0A7Z0BDV4_9ACTN</name>
<dbReference type="Proteomes" id="UP000523545">
    <property type="component" value="Unassembled WGS sequence"/>
</dbReference>
<dbReference type="EMBL" id="JACCHK010000001">
    <property type="protein sequence ID" value="NYH41682.1"/>
    <property type="molecule type" value="Genomic_DNA"/>
</dbReference>
<comment type="caution">
    <text evidence="1">The sequence shown here is derived from an EMBL/GenBank/DDBJ whole genome shotgun (WGS) entry which is preliminary data.</text>
</comment>